<dbReference type="InterPro" id="IPR002937">
    <property type="entry name" value="Amino_oxidase"/>
</dbReference>
<dbReference type="AlphaFoldDB" id="A0A8S9A187"/>
<dbReference type="InterPro" id="IPR036188">
    <property type="entry name" value="FAD/NAD-bd_sf"/>
</dbReference>
<reference evidence="5 6" key="1">
    <citation type="submission" date="2017-07" db="EMBL/GenBank/DDBJ databases">
        <title>Genome sequence of the Sordaria macrospora wild type strain R19027.</title>
        <authorList>
            <person name="Nowrousian M."/>
            <person name="Teichert I."/>
            <person name="Kueck U."/>
        </authorList>
    </citation>
    <scope>NUCLEOTIDE SEQUENCE [LARGE SCALE GENOMIC DNA]</scope>
    <source>
        <strain evidence="5 6">R19027</strain>
        <tissue evidence="5">Mycelium</tissue>
    </source>
</reference>
<name>A0A8S9A187_SORMA</name>
<dbReference type="GO" id="GO:0050660">
    <property type="term" value="F:flavin adenine dinucleotide binding"/>
    <property type="evidence" value="ECO:0007669"/>
    <property type="project" value="TreeGrafter"/>
</dbReference>
<comment type="similarity">
    <text evidence="1">Belongs to the flavin monoamine oxidase family.</text>
</comment>
<dbReference type="GO" id="GO:0016491">
    <property type="term" value="F:oxidoreductase activity"/>
    <property type="evidence" value="ECO:0007669"/>
    <property type="project" value="UniProtKB-KW"/>
</dbReference>
<keyword evidence="2" id="KW-0560">Oxidoreductase</keyword>
<dbReference type="EMBL" id="NMPR01000007">
    <property type="protein sequence ID" value="KAA8635953.1"/>
    <property type="molecule type" value="Genomic_DNA"/>
</dbReference>
<gene>
    <name evidence="5" type="ORF">SMACR_03182</name>
</gene>
<accession>A0A8S9A187</accession>
<dbReference type="Proteomes" id="UP000433876">
    <property type="component" value="Unassembled WGS sequence"/>
</dbReference>
<evidence type="ECO:0000313" key="6">
    <source>
        <dbReference type="Proteomes" id="UP000433876"/>
    </source>
</evidence>
<protein>
    <recommendedName>
        <fullName evidence="4">Amine oxidase domain-containing protein</fullName>
    </recommendedName>
</protein>
<dbReference type="GO" id="GO:0003682">
    <property type="term" value="F:chromatin binding"/>
    <property type="evidence" value="ECO:0007669"/>
    <property type="project" value="TreeGrafter"/>
</dbReference>
<sequence>MAHLQTDIPRDIDGLLPPGGGGSLRIAYAKHLLREYLEEEHAKKHGWSKEEDRGLKPIFRHVPSSLDDIEESDGLLSGDGEPPVKGKICIVGAGVAGLFTALMLKMSGIYNFDVVEASERVGGRLYTHWFSDRKNPDSEHDYYDIGAMRIPDIQTMRSALDLISFLQLDHKKAEYNYTEKNSGTPNEIPVPNMWWYKNQTPDGSKFDAAVKRVIESFTHAQSFDIAFKKFMDGSNDYYSTRAWLMLQADPKLTYEETTMGEASDTSTGLFDQAFTETICDYCDFAAAKHAKWWRLDGGMHQITERMKELIEMPNWPEGSGAPGIKIITSRPVTAMSETADKSAISVTTTGPKGESPSTTDYSTVFSTTAMAPLRRIDIEGLQLSDKVLTGIRSLSYDRATKVAIKFASPWWTLVGGVSSTDLPISNVVYPSWNDGPDKPAVLMVSYSWAQDATRMGALVPDYTKTDPSIDDEVVSVCLHALVKLFSKADPKTIAANVPVPITLDFLKQQYVTHHAFAWSHDPLQGGAFALFGPGQFKDFYPEFQKVHCNGKFFMSGEALSTHHAWISGAVDSAYMSFLTFSTVYNLERQMVKVKASNLVGERGENPEEVDEFLLKWAAKLSKGVKVRGDNDWAGRSHWKNAPGDENAKEGLDEDWCDCC</sequence>
<feature type="compositionally biased region" description="Polar residues" evidence="3">
    <location>
        <begin position="344"/>
        <end position="360"/>
    </location>
</feature>
<dbReference type="VEuPathDB" id="FungiDB:SMAC_03182"/>
<evidence type="ECO:0000313" key="5">
    <source>
        <dbReference type="EMBL" id="KAA8635953.1"/>
    </source>
</evidence>
<dbReference type="Gene3D" id="3.90.660.10">
    <property type="match status" value="1"/>
</dbReference>
<dbReference type="Pfam" id="PF01593">
    <property type="entry name" value="Amino_oxidase"/>
    <property type="match status" value="1"/>
</dbReference>
<dbReference type="Gene3D" id="3.50.50.60">
    <property type="entry name" value="FAD/NAD(P)-binding domain"/>
    <property type="match status" value="1"/>
</dbReference>
<proteinExistence type="inferred from homology"/>
<comment type="caution">
    <text evidence="5">The sequence shown here is derived from an EMBL/GenBank/DDBJ whole genome shotgun (WGS) entry which is preliminary data.</text>
</comment>
<evidence type="ECO:0000256" key="2">
    <source>
        <dbReference type="ARBA" id="ARBA00023002"/>
    </source>
</evidence>
<dbReference type="GO" id="GO:0006338">
    <property type="term" value="P:chromatin remodeling"/>
    <property type="evidence" value="ECO:0007669"/>
    <property type="project" value="TreeGrafter"/>
</dbReference>
<dbReference type="SUPFAM" id="SSF54373">
    <property type="entry name" value="FAD-linked reductases, C-terminal domain"/>
    <property type="match status" value="1"/>
</dbReference>
<dbReference type="PANTHER" id="PTHR10742:SF386">
    <property type="entry name" value="LYSINE-SPECIFIC HISTONE DEMETHYLASE 1A"/>
    <property type="match status" value="1"/>
</dbReference>
<dbReference type="InterPro" id="IPR050281">
    <property type="entry name" value="Flavin_monoamine_oxidase"/>
</dbReference>
<dbReference type="SUPFAM" id="SSF51905">
    <property type="entry name" value="FAD/NAD(P)-binding domain"/>
    <property type="match status" value="1"/>
</dbReference>
<dbReference type="Gene3D" id="1.10.10.1620">
    <property type="match status" value="1"/>
</dbReference>
<evidence type="ECO:0000256" key="1">
    <source>
        <dbReference type="ARBA" id="ARBA00005995"/>
    </source>
</evidence>
<evidence type="ECO:0000256" key="3">
    <source>
        <dbReference type="SAM" id="MobiDB-lite"/>
    </source>
</evidence>
<organism evidence="5 6">
    <name type="scientific">Sordaria macrospora</name>
    <dbReference type="NCBI Taxonomy" id="5147"/>
    <lineage>
        <taxon>Eukaryota</taxon>
        <taxon>Fungi</taxon>
        <taxon>Dikarya</taxon>
        <taxon>Ascomycota</taxon>
        <taxon>Pezizomycotina</taxon>
        <taxon>Sordariomycetes</taxon>
        <taxon>Sordariomycetidae</taxon>
        <taxon>Sordariales</taxon>
        <taxon>Sordariaceae</taxon>
        <taxon>Sordaria</taxon>
    </lineage>
</organism>
<feature type="region of interest" description="Disordered" evidence="3">
    <location>
        <begin position="341"/>
        <end position="360"/>
    </location>
</feature>
<dbReference type="PANTHER" id="PTHR10742">
    <property type="entry name" value="FLAVIN MONOAMINE OXIDASE"/>
    <property type="match status" value="1"/>
</dbReference>
<evidence type="ECO:0000259" key="4">
    <source>
        <dbReference type="Pfam" id="PF01593"/>
    </source>
</evidence>
<feature type="domain" description="Amine oxidase" evidence="4">
    <location>
        <begin position="95"/>
        <end position="574"/>
    </location>
</feature>